<organism evidence="9 10">
    <name type="scientific">Scylla paramamosain</name>
    <name type="common">Mud crab</name>
    <dbReference type="NCBI Taxonomy" id="85552"/>
    <lineage>
        <taxon>Eukaryota</taxon>
        <taxon>Metazoa</taxon>
        <taxon>Ecdysozoa</taxon>
        <taxon>Arthropoda</taxon>
        <taxon>Crustacea</taxon>
        <taxon>Multicrustacea</taxon>
        <taxon>Malacostraca</taxon>
        <taxon>Eumalacostraca</taxon>
        <taxon>Eucarida</taxon>
        <taxon>Decapoda</taxon>
        <taxon>Pleocyemata</taxon>
        <taxon>Brachyura</taxon>
        <taxon>Eubrachyura</taxon>
        <taxon>Portunoidea</taxon>
        <taxon>Portunidae</taxon>
        <taxon>Portuninae</taxon>
        <taxon>Scylla</taxon>
    </lineage>
</organism>
<keyword evidence="4" id="KW-0804">Transcription</keyword>
<feature type="region of interest" description="Disordered" evidence="7">
    <location>
        <begin position="78"/>
        <end position="127"/>
    </location>
</feature>
<evidence type="ECO:0000256" key="1">
    <source>
        <dbReference type="ARBA" id="ARBA00004123"/>
    </source>
</evidence>
<feature type="compositionally biased region" description="Low complexity" evidence="7">
    <location>
        <begin position="197"/>
        <end position="213"/>
    </location>
</feature>
<dbReference type="Pfam" id="PF25416">
    <property type="entry name" value="GRHL1_C"/>
    <property type="match status" value="1"/>
</dbReference>
<evidence type="ECO:0000256" key="7">
    <source>
        <dbReference type="SAM" id="MobiDB-lite"/>
    </source>
</evidence>
<dbReference type="Pfam" id="PF04516">
    <property type="entry name" value="CP2"/>
    <property type="match status" value="1"/>
</dbReference>
<evidence type="ECO:0000256" key="5">
    <source>
        <dbReference type="ARBA" id="ARBA00023242"/>
    </source>
</evidence>
<comment type="caution">
    <text evidence="9">The sequence shown here is derived from an EMBL/GenBank/DDBJ whole genome shotgun (WGS) entry which is preliminary data.</text>
</comment>
<feature type="compositionally biased region" description="Basic and acidic residues" evidence="7">
    <location>
        <begin position="82"/>
        <end position="91"/>
    </location>
</feature>
<keyword evidence="3 6" id="KW-0238">DNA-binding</keyword>
<dbReference type="PROSITE" id="PS51968">
    <property type="entry name" value="GRH_CP2_DB"/>
    <property type="match status" value="1"/>
</dbReference>
<dbReference type="EMBL" id="JARAKH010000028">
    <property type="protein sequence ID" value="KAK8388893.1"/>
    <property type="molecule type" value="Genomic_DNA"/>
</dbReference>
<proteinExistence type="predicted"/>
<dbReference type="InterPro" id="IPR007604">
    <property type="entry name" value="CP2"/>
</dbReference>
<evidence type="ECO:0000256" key="6">
    <source>
        <dbReference type="PROSITE-ProRule" id="PRU01313"/>
    </source>
</evidence>
<feature type="region of interest" description="Disordered" evidence="7">
    <location>
        <begin position="317"/>
        <end position="336"/>
    </location>
</feature>
<sequence length="746" mass="83101">MAETWEELSGVITCDAFMNFREADIGERGAQWGAEARGVRSGVGSPVMGGAVDSKMTNGVSEGVSGAAPVEGILFAGGTEGVKPEPEDLTRRAVSPADRGVLCDKRRPLLPPPPPQGDSPPSLDVATSLKDDLDHHVIKEELEHHSLKVESGDRPRSNHTLVIQAPLDSGEKMSAGTGSYLAGFSASSPQSNYEHVSPYLSPSPQPYSSSTSPAVRGSPAVYTTVTDNYYRDYYPSSDTQYTLRQDYPTIDGGYLRPPYKTNGVSSTLTVDLPSPADSGISADAITPRDPPVLAQTFGYEEIVQQGSLMGSDIRTPAGASPNSQRPTRGWHDFGRHTEGDKIQIPKIHTDDDKIHIPKLVNQYGFKYHLETPISTSQRREDDRITYINKGQFYGVTMEYIHDPEKPLKSGTVKSMVMLVFREEKTQEDEIKAWQFWHSRQHSVKQRILDVDTKNSVGLIGCIEEIAHNAIVVYWNPLEAGAKINVAIQCLSTDFSSQKGVKGLPLHIQIDTFEDPRDTATLVHRGYSQIKVFCDKGAERKTRDEERRAAKRRMAATTRKKYEDLYHPPCDRSEFYSMMDLTKPPVLFTPADDIEKMPMELHGFYGHESDNGDQPRKELCGAGLPNGSMDSPMTEVFSHVSKRSRLTPPLTERLMLYVRQDGEDVYTPLHLVPPSIVGLRTAIEEKYKIPTQTIKNIYRKNKVGVMAKVDDEMLRHYCNEDVFLMEVQHRDGDSYDLTLIELTGVEH</sequence>
<keyword evidence="2" id="KW-0805">Transcription regulation</keyword>
<evidence type="ECO:0000256" key="4">
    <source>
        <dbReference type="ARBA" id="ARBA00023163"/>
    </source>
</evidence>
<evidence type="ECO:0000256" key="2">
    <source>
        <dbReference type="ARBA" id="ARBA00023015"/>
    </source>
</evidence>
<dbReference type="GO" id="GO:0001228">
    <property type="term" value="F:DNA-binding transcription activator activity, RNA polymerase II-specific"/>
    <property type="evidence" value="ECO:0007669"/>
    <property type="project" value="TreeGrafter"/>
</dbReference>
<evidence type="ECO:0000256" key="3">
    <source>
        <dbReference type="ARBA" id="ARBA00023125"/>
    </source>
</evidence>
<feature type="domain" description="Grh/CP2 DB" evidence="8">
    <location>
        <begin position="361"/>
        <end position="588"/>
    </location>
</feature>
<dbReference type="AlphaFoldDB" id="A0AAW0TP88"/>
<dbReference type="PANTHER" id="PTHR11037:SF20">
    <property type="entry name" value="PROTEIN GRAINYHEAD"/>
    <property type="match status" value="1"/>
</dbReference>
<dbReference type="GO" id="GO:0000978">
    <property type="term" value="F:RNA polymerase II cis-regulatory region sequence-specific DNA binding"/>
    <property type="evidence" value="ECO:0007669"/>
    <property type="project" value="TreeGrafter"/>
</dbReference>
<evidence type="ECO:0000313" key="10">
    <source>
        <dbReference type="Proteomes" id="UP001487740"/>
    </source>
</evidence>
<evidence type="ECO:0000313" key="9">
    <source>
        <dbReference type="EMBL" id="KAK8388893.1"/>
    </source>
</evidence>
<feature type="compositionally biased region" description="Pro residues" evidence="7">
    <location>
        <begin position="109"/>
        <end position="118"/>
    </location>
</feature>
<protein>
    <recommendedName>
        <fullName evidence="8">Grh/CP2 DB domain-containing protein</fullName>
    </recommendedName>
</protein>
<gene>
    <name evidence="9" type="ORF">O3P69_020683</name>
</gene>
<keyword evidence="10" id="KW-1185">Reference proteome</keyword>
<comment type="subcellular location">
    <subcellularLocation>
        <location evidence="1 6">Nucleus</location>
    </subcellularLocation>
</comment>
<dbReference type="Proteomes" id="UP001487740">
    <property type="component" value="Unassembled WGS sequence"/>
</dbReference>
<evidence type="ECO:0000259" key="8">
    <source>
        <dbReference type="PROSITE" id="PS51968"/>
    </source>
</evidence>
<dbReference type="InterPro" id="IPR057520">
    <property type="entry name" value="GRHL1/CP2_C"/>
</dbReference>
<dbReference type="GO" id="GO:0005634">
    <property type="term" value="C:nucleus"/>
    <property type="evidence" value="ECO:0007669"/>
    <property type="project" value="UniProtKB-SubCell"/>
</dbReference>
<keyword evidence="5 6" id="KW-0539">Nucleus</keyword>
<dbReference type="InterPro" id="IPR040167">
    <property type="entry name" value="TF_CP2-like"/>
</dbReference>
<name>A0AAW0TP88_SCYPA</name>
<dbReference type="PANTHER" id="PTHR11037">
    <property type="entry name" value="TRANSCRIPTION FACTOR CP2"/>
    <property type="match status" value="1"/>
</dbReference>
<reference evidence="9 10" key="1">
    <citation type="submission" date="2023-03" db="EMBL/GenBank/DDBJ databases">
        <title>High-quality genome of Scylla paramamosain provides insights in environmental adaptation.</title>
        <authorList>
            <person name="Zhang L."/>
        </authorList>
    </citation>
    <scope>NUCLEOTIDE SEQUENCE [LARGE SCALE GENOMIC DNA]</scope>
    <source>
        <strain evidence="9">LZ_2023a</strain>
        <tissue evidence="9">Muscle</tissue>
    </source>
</reference>
<feature type="region of interest" description="Disordered" evidence="7">
    <location>
        <begin position="187"/>
        <end position="218"/>
    </location>
</feature>
<accession>A0AAW0TP88</accession>